<accession>A0AC61R4Y5</accession>
<organism evidence="1 2">
    <name type="scientific">Dubosiella muris</name>
    <dbReference type="NCBI Taxonomy" id="3038133"/>
    <lineage>
        <taxon>Bacteria</taxon>
        <taxon>Bacillati</taxon>
        <taxon>Bacillota</taxon>
        <taxon>Erysipelotrichia</taxon>
        <taxon>Erysipelotrichales</taxon>
        <taxon>Erysipelotrichaceae</taxon>
        <taxon>Dubosiella</taxon>
    </lineage>
</organism>
<evidence type="ECO:0000313" key="1">
    <source>
        <dbReference type="EMBL" id="TGY64986.1"/>
    </source>
</evidence>
<keyword evidence="2" id="KW-1185">Reference proteome</keyword>
<keyword evidence="1" id="KW-0547">Nucleotide-binding</keyword>
<gene>
    <name evidence="1" type="ORF">E5336_10830</name>
</gene>
<dbReference type="EMBL" id="SRYG01000026">
    <property type="protein sequence ID" value="TGY64986.1"/>
    <property type="molecule type" value="Genomic_DNA"/>
</dbReference>
<dbReference type="Proteomes" id="UP000308836">
    <property type="component" value="Unassembled WGS sequence"/>
</dbReference>
<comment type="caution">
    <text evidence="1">The sequence shown here is derived from an EMBL/GenBank/DDBJ whole genome shotgun (WGS) entry which is preliminary data.</text>
</comment>
<keyword evidence="1" id="KW-0067">ATP-binding</keyword>
<reference evidence="1" key="1">
    <citation type="submission" date="2019-04" db="EMBL/GenBank/DDBJ databases">
        <title>Microbes associate with the intestines of laboratory mice.</title>
        <authorList>
            <person name="Navarre W."/>
            <person name="Wong E."/>
            <person name="Huang K."/>
            <person name="Tropini C."/>
            <person name="Ng K."/>
            <person name="Yu B."/>
        </authorList>
    </citation>
    <scope>NUCLEOTIDE SEQUENCE</scope>
    <source>
        <strain evidence="1">NM09_H32</strain>
    </source>
</reference>
<protein>
    <submittedName>
        <fullName evidence="1">ABC transporter ATP-binding protein</fullName>
    </submittedName>
</protein>
<sequence length="285" mass="31925">MRDEQALRLEHVSKAYGSVQALDDVCLTIHQGEVYGLIGESGCGKTTLARCVMQLETWDEGSIWIDGQPCSKKPNRTRRRELAKKRAIVFQEGAASLDRKSRVREVLQEPFRITGRPVDEARLKALLARCRLDISLMERSCATLSGGQLQRLAIARALALEPDLLVADEPIASLDVSLQAQIVNVFKDLQETEGFALLLIGHDLDMIRFVADRVGVMYGGRIVEQARTEDLFGDPRHPHTKALIAAALHVDEARRDDFLFEQPIEKDGAYEEVSLEHVVWKGKRS</sequence>
<name>A0AC61R4Y5_9FIRM</name>
<proteinExistence type="predicted"/>
<evidence type="ECO:0000313" key="2">
    <source>
        <dbReference type="Proteomes" id="UP000308836"/>
    </source>
</evidence>